<proteinExistence type="predicted"/>
<evidence type="ECO:0008006" key="9">
    <source>
        <dbReference type="Google" id="ProtNLM"/>
    </source>
</evidence>
<feature type="transmembrane region" description="Helical" evidence="6">
    <location>
        <begin position="6"/>
        <end position="23"/>
    </location>
</feature>
<dbReference type="GO" id="GO:0044389">
    <property type="term" value="F:ubiquitin-like protein ligase binding"/>
    <property type="evidence" value="ECO:0007669"/>
    <property type="project" value="TreeGrafter"/>
</dbReference>
<dbReference type="SUPFAM" id="SSF46785">
    <property type="entry name" value="Winged helix' DNA-binding domain"/>
    <property type="match status" value="1"/>
</dbReference>
<evidence type="ECO:0000313" key="7">
    <source>
        <dbReference type="EMBL" id="KAD3066993.1"/>
    </source>
</evidence>
<organism evidence="7 8">
    <name type="scientific">Mikania micrantha</name>
    <name type="common">bitter vine</name>
    <dbReference type="NCBI Taxonomy" id="192012"/>
    <lineage>
        <taxon>Eukaryota</taxon>
        <taxon>Viridiplantae</taxon>
        <taxon>Streptophyta</taxon>
        <taxon>Embryophyta</taxon>
        <taxon>Tracheophyta</taxon>
        <taxon>Spermatophyta</taxon>
        <taxon>Magnoliopsida</taxon>
        <taxon>eudicotyledons</taxon>
        <taxon>Gunneridae</taxon>
        <taxon>Pentapetalae</taxon>
        <taxon>asterids</taxon>
        <taxon>campanulids</taxon>
        <taxon>Asterales</taxon>
        <taxon>Asteraceae</taxon>
        <taxon>Asteroideae</taxon>
        <taxon>Heliantheae alliance</taxon>
        <taxon>Eupatorieae</taxon>
        <taxon>Mikania</taxon>
    </lineage>
</organism>
<evidence type="ECO:0000256" key="2">
    <source>
        <dbReference type="ARBA" id="ARBA00022692"/>
    </source>
</evidence>
<evidence type="ECO:0000256" key="3">
    <source>
        <dbReference type="ARBA" id="ARBA00022989"/>
    </source>
</evidence>
<dbReference type="Gene3D" id="1.10.10.10">
    <property type="entry name" value="Winged helix-like DNA-binding domain superfamily/Winged helix DNA-binding domain"/>
    <property type="match status" value="1"/>
</dbReference>
<dbReference type="PANTHER" id="PTHR48176">
    <property type="entry name" value="DDRGK DOMAIN-CONTAINING PROTEIN 1"/>
    <property type="match status" value="1"/>
</dbReference>
<feature type="compositionally biased region" description="Acidic residues" evidence="5">
    <location>
        <begin position="77"/>
        <end position="89"/>
    </location>
</feature>
<name>A0A5N6M216_9ASTR</name>
<reference evidence="7 8" key="1">
    <citation type="submission" date="2019-05" db="EMBL/GenBank/DDBJ databases">
        <title>Mikania micrantha, genome provides insights into the molecular mechanism of rapid growth.</title>
        <authorList>
            <person name="Liu B."/>
        </authorList>
    </citation>
    <scope>NUCLEOTIDE SEQUENCE [LARGE SCALE GENOMIC DNA]</scope>
    <source>
        <strain evidence="7">NLD-2019</strain>
        <tissue evidence="7">Leaf</tissue>
    </source>
</reference>
<evidence type="ECO:0000313" key="8">
    <source>
        <dbReference type="Proteomes" id="UP000326396"/>
    </source>
</evidence>
<gene>
    <name evidence="7" type="ORF">E3N88_34873</name>
</gene>
<dbReference type="InterPro" id="IPR019153">
    <property type="entry name" value="DDRGK_dom-contain"/>
</dbReference>
<feature type="compositionally biased region" description="Basic and acidic residues" evidence="5">
    <location>
        <begin position="104"/>
        <end position="153"/>
    </location>
</feature>
<keyword evidence="2 6" id="KW-0812">Transmembrane</keyword>
<dbReference type="AlphaFoldDB" id="A0A5N6M216"/>
<dbReference type="InterPro" id="IPR050899">
    <property type="entry name" value="DDRGK_domain-containing"/>
</dbReference>
<dbReference type="SMART" id="SM01128">
    <property type="entry name" value="DDRGK"/>
    <property type="match status" value="1"/>
</dbReference>
<keyword evidence="4 6" id="KW-0472">Membrane</keyword>
<evidence type="ECO:0000256" key="4">
    <source>
        <dbReference type="ARBA" id="ARBA00023136"/>
    </source>
</evidence>
<dbReference type="OrthoDB" id="2285710at2759"/>
<evidence type="ECO:0000256" key="6">
    <source>
        <dbReference type="SAM" id="Phobius"/>
    </source>
</evidence>
<dbReference type="EMBL" id="SZYD01000017">
    <property type="protein sequence ID" value="KAD3066993.1"/>
    <property type="molecule type" value="Genomic_DNA"/>
</dbReference>
<dbReference type="PANTHER" id="PTHR48176:SF1">
    <property type="entry name" value="DDRGK DOMAIN-CONTAINING PROTEIN 1"/>
    <property type="match status" value="1"/>
</dbReference>
<dbReference type="Pfam" id="PF09756">
    <property type="entry name" value="DDRGK"/>
    <property type="match status" value="1"/>
</dbReference>
<dbReference type="InterPro" id="IPR036388">
    <property type="entry name" value="WH-like_DNA-bd_sf"/>
</dbReference>
<dbReference type="GO" id="GO:0016020">
    <property type="term" value="C:membrane"/>
    <property type="evidence" value="ECO:0007669"/>
    <property type="project" value="UniProtKB-SubCell"/>
</dbReference>
<protein>
    <recommendedName>
        <fullName evidence="9">DDRGK domain-containing protein 1</fullName>
    </recommendedName>
</protein>
<feature type="region of interest" description="Disordered" evidence="5">
    <location>
        <begin position="34"/>
        <end position="153"/>
    </location>
</feature>
<dbReference type="Proteomes" id="UP000326396">
    <property type="component" value="Linkage Group LG7"/>
</dbReference>
<comment type="subcellular location">
    <subcellularLocation>
        <location evidence="1">Membrane</location>
        <topology evidence="1">Single-pass membrane protein</topology>
    </subcellularLocation>
</comment>
<accession>A0A5N6M216</accession>
<comment type="caution">
    <text evidence="7">The sequence shown here is derived from an EMBL/GenBank/DDBJ whole genome shotgun (WGS) entry which is preliminary data.</text>
</comment>
<keyword evidence="8" id="KW-1185">Reference proteome</keyword>
<sequence>MEDVFVAILSMLLIVALIPLYLWKRRQVPQSCDEHEEQPQQIQQRENVVRPTGARSRMRRRHTSAASTSSAPQTMEAETEDGSDEETVEGDYYNAKISKKKGRKKEERQAQRQAEEAARESRNTKQDRYAEMRRKKDEEHEARERMLEEEAEARKAKEEEAAALEFEKWKGEFSVDAEGTTENDVQDGTQGLLFDFVEYIKKQKCIPLEDLAAEFKLRTQDCINRITSLEDMGMQMRLQLLDHTSGQDDANVITLPKEVEACNGIFLQYTFDSRQKEYPHLKNATAQSWAFKSELIVLNTGTTELKSWQAFIGFQHDEILGSIDGATVLNGDSFPLKVEKNGTHLTGYPQADMKTAIDTAGDLQFL</sequence>
<evidence type="ECO:0000256" key="1">
    <source>
        <dbReference type="ARBA" id="ARBA00004167"/>
    </source>
</evidence>
<dbReference type="InterPro" id="IPR036390">
    <property type="entry name" value="WH_DNA-bd_sf"/>
</dbReference>
<evidence type="ECO:0000256" key="5">
    <source>
        <dbReference type="SAM" id="MobiDB-lite"/>
    </source>
</evidence>
<keyword evidence="3 6" id="KW-1133">Transmembrane helix</keyword>